<evidence type="ECO:0000259" key="3">
    <source>
        <dbReference type="Pfam" id="PF03358"/>
    </source>
</evidence>
<dbReference type="InterPro" id="IPR005025">
    <property type="entry name" value="FMN_Rdtase-like_dom"/>
</dbReference>
<dbReference type="Pfam" id="PF03358">
    <property type="entry name" value="FMN_red"/>
    <property type="match status" value="1"/>
</dbReference>
<reference evidence="4" key="1">
    <citation type="submission" date="2022-10" db="EMBL/GenBank/DDBJ databases">
        <authorList>
            <person name="Yu W.X."/>
        </authorList>
    </citation>
    <scope>NUCLEOTIDE SEQUENCE</scope>
    <source>
        <strain evidence="4">AAT</strain>
    </source>
</reference>
<evidence type="ECO:0000256" key="2">
    <source>
        <dbReference type="ARBA" id="ARBA00022643"/>
    </source>
</evidence>
<evidence type="ECO:0000313" key="5">
    <source>
        <dbReference type="Proteomes" id="UP001209229"/>
    </source>
</evidence>
<keyword evidence="5" id="KW-1185">Reference proteome</keyword>
<dbReference type="InterPro" id="IPR029039">
    <property type="entry name" value="Flavoprotein-like_sf"/>
</dbReference>
<dbReference type="Gene3D" id="3.40.50.360">
    <property type="match status" value="1"/>
</dbReference>
<proteinExistence type="predicted"/>
<accession>A0AAE3M8K0</accession>
<evidence type="ECO:0000313" key="4">
    <source>
        <dbReference type="EMBL" id="MCW3788947.1"/>
    </source>
</evidence>
<dbReference type="SUPFAM" id="SSF52218">
    <property type="entry name" value="Flavoproteins"/>
    <property type="match status" value="1"/>
</dbReference>
<keyword evidence="2" id="KW-0288">FMN</keyword>
<dbReference type="PANTHER" id="PTHR43278">
    <property type="entry name" value="NAD(P)H-DEPENDENT FMN-CONTAINING OXIDOREDUCTASE YWQN-RELATED"/>
    <property type="match status" value="1"/>
</dbReference>
<organism evidence="4 5">
    <name type="scientific">Plebeiibacterium sediminum</name>
    <dbReference type="NCBI Taxonomy" id="2992112"/>
    <lineage>
        <taxon>Bacteria</taxon>
        <taxon>Pseudomonadati</taxon>
        <taxon>Bacteroidota</taxon>
        <taxon>Bacteroidia</taxon>
        <taxon>Marinilabiliales</taxon>
        <taxon>Marinilabiliaceae</taxon>
        <taxon>Plebeiibacterium</taxon>
    </lineage>
</organism>
<dbReference type="Proteomes" id="UP001209229">
    <property type="component" value="Unassembled WGS sequence"/>
</dbReference>
<sequence length="190" mass="20735">MQAILINGSPRRNGNTKGLLKITAQVLEEQGINTEIVNIGGEQIRGCTACRKCGQLKNLTCVINDKLTPVIEKMLKADAIIMGSPTYFADITPELKALIDRCGVVARANDMALSKKIGAAVTVARRAGALNAFDSINHFYLMSDMIVPGSTYWNVSKSAAIDDYQKDEEAQRTVSNLAQNIAWLLKKIHN</sequence>
<feature type="domain" description="NADPH-dependent FMN reductase-like" evidence="3">
    <location>
        <begin position="1"/>
        <end position="158"/>
    </location>
</feature>
<evidence type="ECO:0000256" key="1">
    <source>
        <dbReference type="ARBA" id="ARBA00022630"/>
    </source>
</evidence>
<dbReference type="PANTHER" id="PTHR43278:SF4">
    <property type="entry name" value="NAD(P)H-DEPENDENT FMN-CONTAINING OXIDOREDUCTASE YWQN-RELATED"/>
    <property type="match status" value="1"/>
</dbReference>
<dbReference type="AlphaFoldDB" id="A0AAE3M8K0"/>
<keyword evidence="1" id="KW-0285">Flavoprotein</keyword>
<dbReference type="GO" id="GO:0016491">
    <property type="term" value="F:oxidoreductase activity"/>
    <property type="evidence" value="ECO:0007669"/>
    <property type="project" value="InterPro"/>
</dbReference>
<name>A0AAE3M8K0_9BACT</name>
<comment type="caution">
    <text evidence="4">The sequence shown here is derived from an EMBL/GenBank/DDBJ whole genome shotgun (WGS) entry which is preliminary data.</text>
</comment>
<gene>
    <name evidence="4" type="ORF">OM075_20945</name>
</gene>
<dbReference type="InterPro" id="IPR051796">
    <property type="entry name" value="ISF_SsuE-like"/>
</dbReference>
<dbReference type="EMBL" id="JAPDPJ010000073">
    <property type="protein sequence ID" value="MCW3788947.1"/>
    <property type="molecule type" value="Genomic_DNA"/>
</dbReference>
<protein>
    <submittedName>
        <fullName evidence="4">Flavodoxin family protein</fullName>
    </submittedName>
</protein>
<dbReference type="RefSeq" id="WP_301192504.1">
    <property type="nucleotide sequence ID" value="NZ_JAPDPJ010000073.1"/>
</dbReference>